<gene>
    <name evidence="2" type="ORF">NDU88_000356</name>
</gene>
<dbReference type="AlphaFoldDB" id="A0AAV7TFL3"/>
<reference evidence="2" key="1">
    <citation type="journal article" date="2022" name="bioRxiv">
        <title>Sequencing and chromosome-scale assembly of the giantPleurodeles waltlgenome.</title>
        <authorList>
            <person name="Brown T."/>
            <person name="Elewa A."/>
            <person name="Iarovenko S."/>
            <person name="Subramanian E."/>
            <person name="Araus A.J."/>
            <person name="Petzold A."/>
            <person name="Susuki M."/>
            <person name="Suzuki K.-i.T."/>
            <person name="Hayashi T."/>
            <person name="Toyoda A."/>
            <person name="Oliveira C."/>
            <person name="Osipova E."/>
            <person name="Leigh N.D."/>
            <person name="Simon A."/>
            <person name="Yun M.H."/>
        </authorList>
    </citation>
    <scope>NUCLEOTIDE SEQUENCE</scope>
    <source>
        <strain evidence="2">20211129_DDA</strain>
        <tissue evidence="2">Liver</tissue>
    </source>
</reference>
<protein>
    <submittedName>
        <fullName evidence="2">Uncharacterized protein</fullName>
    </submittedName>
</protein>
<accession>A0AAV7TFL3</accession>
<dbReference type="EMBL" id="JANPWB010000006">
    <property type="protein sequence ID" value="KAJ1175065.1"/>
    <property type="molecule type" value="Genomic_DNA"/>
</dbReference>
<keyword evidence="3" id="KW-1185">Reference proteome</keyword>
<dbReference type="Proteomes" id="UP001066276">
    <property type="component" value="Chromosome 3_2"/>
</dbReference>
<feature type="compositionally biased region" description="Gly residues" evidence="1">
    <location>
        <begin position="1"/>
        <end position="11"/>
    </location>
</feature>
<sequence>MGAPGTQGCGVTGENMRSPPEPLVVTLAEHSQRFDEILNTVLDIKATLEPKTDALRIDMGHMREDHKNVSRLRNPWWPPLDPRSHMPPPTSVPYRKRWLNYDNVRRIKKVDLAAIIFA</sequence>
<organism evidence="2 3">
    <name type="scientific">Pleurodeles waltl</name>
    <name type="common">Iberian ribbed newt</name>
    <dbReference type="NCBI Taxonomy" id="8319"/>
    <lineage>
        <taxon>Eukaryota</taxon>
        <taxon>Metazoa</taxon>
        <taxon>Chordata</taxon>
        <taxon>Craniata</taxon>
        <taxon>Vertebrata</taxon>
        <taxon>Euteleostomi</taxon>
        <taxon>Amphibia</taxon>
        <taxon>Batrachia</taxon>
        <taxon>Caudata</taxon>
        <taxon>Salamandroidea</taxon>
        <taxon>Salamandridae</taxon>
        <taxon>Pleurodelinae</taxon>
        <taxon>Pleurodeles</taxon>
    </lineage>
</organism>
<evidence type="ECO:0000313" key="2">
    <source>
        <dbReference type="EMBL" id="KAJ1175065.1"/>
    </source>
</evidence>
<evidence type="ECO:0000313" key="3">
    <source>
        <dbReference type="Proteomes" id="UP001066276"/>
    </source>
</evidence>
<proteinExistence type="predicted"/>
<feature type="region of interest" description="Disordered" evidence="1">
    <location>
        <begin position="1"/>
        <end position="20"/>
    </location>
</feature>
<evidence type="ECO:0000256" key="1">
    <source>
        <dbReference type="SAM" id="MobiDB-lite"/>
    </source>
</evidence>
<comment type="caution">
    <text evidence="2">The sequence shown here is derived from an EMBL/GenBank/DDBJ whole genome shotgun (WGS) entry which is preliminary data.</text>
</comment>
<name>A0AAV7TFL3_PLEWA</name>
<feature type="region of interest" description="Disordered" evidence="1">
    <location>
        <begin position="66"/>
        <end position="88"/>
    </location>
</feature>
<feature type="compositionally biased region" description="Pro residues" evidence="1">
    <location>
        <begin position="76"/>
        <end position="88"/>
    </location>
</feature>